<dbReference type="GO" id="GO:0008999">
    <property type="term" value="F:protein-N-terminal-alanine acetyltransferase activity"/>
    <property type="evidence" value="ECO:0007669"/>
    <property type="project" value="TreeGrafter"/>
</dbReference>
<keyword evidence="2" id="KW-0808">Transferase</keyword>
<dbReference type="SUPFAM" id="SSF55729">
    <property type="entry name" value="Acyl-CoA N-acyltransferases (Nat)"/>
    <property type="match status" value="1"/>
</dbReference>
<dbReference type="Gene3D" id="3.40.630.30">
    <property type="match status" value="1"/>
</dbReference>
<accession>A0A1H2MLX7</accession>
<protein>
    <submittedName>
        <fullName evidence="2">Acetyltransferase (GNAT) domain-containing protein</fullName>
    </submittedName>
</protein>
<gene>
    <name evidence="2" type="ORF">SAMN04488544_2332</name>
</gene>
<dbReference type="CDD" id="cd04301">
    <property type="entry name" value="NAT_SF"/>
    <property type="match status" value="1"/>
</dbReference>
<dbReference type="GO" id="GO:0005737">
    <property type="term" value="C:cytoplasm"/>
    <property type="evidence" value="ECO:0007669"/>
    <property type="project" value="TreeGrafter"/>
</dbReference>
<dbReference type="STRING" id="546874.SAMN04488544_2332"/>
<evidence type="ECO:0000259" key="1">
    <source>
        <dbReference type="PROSITE" id="PS51186"/>
    </source>
</evidence>
<dbReference type="GO" id="GO:1990189">
    <property type="term" value="F:protein N-terminal-serine acetyltransferase activity"/>
    <property type="evidence" value="ECO:0007669"/>
    <property type="project" value="TreeGrafter"/>
</dbReference>
<dbReference type="Proteomes" id="UP000198825">
    <property type="component" value="Chromosome I"/>
</dbReference>
<reference evidence="3" key="1">
    <citation type="submission" date="2016-10" db="EMBL/GenBank/DDBJ databases">
        <authorList>
            <person name="Varghese N."/>
            <person name="Submissions S."/>
        </authorList>
    </citation>
    <scope>NUCLEOTIDE SEQUENCE [LARGE SCALE GENOMIC DNA]</scope>
    <source>
        <strain evidence="3">DSM 21743</strain>
    </source>
</reference>
<dbReference type="PANTHER" id="PTHR43441">
    <property type="entry name" value="RIBOSOMAL-PROTEIN-SERINE ACETYLTRANSFERASE"/>
    <property type="match status" value="1"/>
</dbReference>
<dbReference type="EMBL" id="LT629799">
    <property type="protein sequence ID" value="SDU94257.1"/>
    <property type="molecule type" value="Genomic_DNA"/>
</dbReference>
<proteinExistence type="predicted"/>
<name>A0A1H2MLX7_9ACTN</name>
<dbReference type="AlphaFoldDB" id="A0A1H2MLX7"/>
<dbReference type="PROSITE" id="PS51186">
    <property type="entry name" value="GNAT"/>
    <property type="match status" value="1"/>
</dbReference>
<sequence>MVTLRPQRPADLALLVGADTPFDDFGPLAPSPYPAPSRLDDAGAYAVVDEQGELAGEVSWHWRGWGPNAGSRCPMIGIWVRPEHRGRGVGAAAQRRVAELFFTHTTANRVEAHTDVDNVAEQRALERAGFTREGVTRGAQWRDGCYRDGVLYAVLRADLR</sequence>
<organism evidence="2 3">
    <name type="scientific">Microlunatus sagamiharensis</name>
    <dbReference type="NCBI Taxonomy" id="546874"/>
    <lineage>
        <taxon>Bacteria</taxon>
        <taxon>Bacillati</taxon>
        <taxon>Actinomycetota</taxon>
        <taxon>Actinomycetes</taxon>
        <taxon>Propionibacteriales</taxon>
        <taxon>Propionibacteriaceae</taxon>
        <taxon>Microlunatus</taxon>
    </lineage>
</organism>
<dbReference type="PANTHER" id="PTHR43441:SF2">
    <property type="entry name" value="FAMILY ACETYLTRANSFERASE, PUTATIVE (AFU_ORTHOLOGUE AFUA_7G00850)-RELATED"/>
    <property type="match status" value="1"/>
</dbReference>
<evidence type="ECO:0000313" key="2">
    <source>
        <dbReference type="EMBL" id="SDU94257.1"/>
    </source>
</evidence>
<keyword evidence="3" id="KW-1185">Reference proteome</keyword>
<dbReference type="Pfam" id="PF13302">
    <property type="entry name" value="Acetyltransf_3"/>
    <property type="match status" value="1"/>
</dbReference>
<evidence type="ECO:0000313" key="3">
    <source>
        <dbReference type="Proteomes" id="UP000198825"/>
    </source>
</evidence>
<dbReference type="InterPro" id="IPR051908">
    <property type="entry name" value="Ribosomal_N-acetyltransferase"/>
</dbReference>
<dbReference type="InterPro" id="IPR016181">
    <property type="entry name" value="Acyl_CoA_acyltransferase"/>
</dbReference>
<dbReference type="InterPro" id="IPR000182">
    <property type="entry name" value="GNAT_dom"/>
</dbReference>
<feature type="domain" description="N-acetyltransferase" evidence="1">
    <location>
        <begin position="2"/>
        <end position="158"/>
    </location>
</feature>